<dbReference type="WBParaSite" id="SPAL_0000644200.1">
    <property type="protein sequence ID" value="SPAL_0000644200.1"/>
    <property type="gene ID" value="SPAL_0000644200"/>
</dbReference>
<evidence type="ECO:0000259" key="1">
    <source>
        <dbReference type="PROSITE" id="PS50181"/>
    </source>
</evidence>
<name>A0A0N5BKI6_STREA</name>
<protein>
    <submittedName>
        <fullName evidence="3">F-box domain-containing protein</fullName>
    </submittedName>
</protein>
<evidence type="ECO:0000313" key="3">
    <source>
        <dbReference type="WBParaSite" id="SPAL_0000644200.1"/>
    </source>
</evidence>
<dbReference type="Gene3D" id="1.20.1280.50">
    <property type="match status" value="1"/>
</dbReference>
<dbReference type="PROSITE" id="PS50181">
    <property type="entry name" value="FBOX"/>
    <property type="match status" value="1"/>
</dbReference>
<organism evidence="2 3">
    <name type="scientific">Strongyloides papillosus</name>
    <name type="common">Intestinal threadworm</name>
    <dbReference type="NCBI Taxonomy" id="174720"/>
    <lineage>
        <taxon>Eukaryota</taxon>
        <taxon>Metazoa</taxon>
        <taxon>Ecdysozoa</taxon>
        <taxon>Nematoda</taxon>
        <taxon>Chromadorea</taxon>
        <taxon>Rhabditida</taxon>
        <taxon>Tylenchina</taxon>
        <taxon>Panagrolaimomorpha</taxon>
        <taxon>Strongyloidoidea</taxon>
        <taxon>Strongyloididae</taxon>
        <taxon>Strongyloides</taxon>
    </lineage>
</organism>
<evidence type="ECO:0000313" key="2">
    <source>
        <dbReference type="Proteomes" id="UP000046392"/>
    </source>
</evidence>
<dbReference type="Pfam" id="PF12937">
    <property type="entry name" value="F-box-like"/>
    <property type="match status" value="1"/>
</dbReference>
<accession>A0A0N5BKI6</accession>
<keyword evidence="2" id="KW-1185">Reference proteome</keyword>
<reference evidence="3" key="1">
    <citation type="submission" date="2017-02" db="UniProtKB">
        <authorList>
            <consortium name="WormBaseParasite"/>
        </authorList>
    </citation>
    <scope>IDENTIFICATION</scope>
</reference>
<dbReference type="CDD" id="cd09917">
    <property type="entry name" value="F-box_SF"/>
    <property type="match status" value="1"/>
</dbReference>
<dbReference type="InterPro" id="IPR036047">
    <property type="entry name" value="F-box-like_dom_sf"/>
</dbReference>
<feature type="domain" description="F-box" evidence="1">
    <location>
        <begin position="5"/>
        <end position="43"/>
    </location>
</feature>
<proteinExistence type="predicted"/>
<sequence length="319" mass="37569">MDKPAMDFISLPDDCKVQIFKELNWKDLVNLKLVCRDFYFTIEGNIQALDRPKVHSLRMFCGKYRPINVEYILWNTEHIIFRPGARKNARFKNTFEYNNFLRDKSFTSVVRLAFNNIANTIVIKRFHSNLFSENHYKYHINITLSNRTSRLEPLSITISSTKKFLIPYNSNHLRRQCLRKWGLFKENGSILVMKKIIMDILTGNPFLEYNNTSTNSTKPFFIQISNLLYELGHFNPENRCNGGELKLSLRGAGEFTDLDDKFYRKFFGKMKFKYNTSLGKSGDKCRLIYNYLKCSKCGTDHINAIVNERFSEEKYILLI</sequence>
<dbReference type="SUPFAM" id="SSF81383">
    <property type="entry name" value="F-box domain"/>
    <property type="match status" value="1"/>
</dbReference>
<dbReference type="InterPro" id="IPR001810">
    <property type="entry name" value="F-box_dom"/>
</dbReference>
<dbReference type="AlphaFoldDB" id="A0A0N5BKI6"/>
<dbReference type="Proteomes" id="UP000046392">
    <property type="component" value="Unplaced"/>
</dbReference>